<dbReference type="InterPro" id="IPR040892">
    <property type="entry name" value="RPN1_N"/>
</dbReference>
<dbReference type="GO" id="GO:0008540">
    <property type="term" value="C:proteasome regulatory particle, base subcomplex"/>
    <property type="evidence" value="ECO:0007669"/>
    <property type="project" value="UniProtKB-UniRule"/>
</dbReference>
<evidence type="ECO:0000256" key="5">
    <source>
        <dbReference type="PIRNR" id="PIRNR015965"/>
    </source>
</evidence>
<keyword evidence="10" id="KW-1185">Reference proteome</keyword>
<dbReference type="Pfam" id="PF01851">
    <property type="entry name" value="PC_rep"/>
    <property type="match status" value="2"/>
</dbReference>
<dbReference type="Gene3D" id="1.25.10.10">
    <property type="entry name" value="Leucine-rich Repeat Variant"/>
    <property type="match status" value="1"/>
</dbReference>
<feature type="domain" description="26S proteasome non-ATPase regulatory subunit RPN1 C-terminal" evidence="8">
    <location>
        <begin position="841"/>
        <end position="894"/>
    </location>
</feature>
<keyword evidence="3 5" id="KW-0647">Proteasome</keyword>
<dbReference type="AlphaFoldDB" id="A0A507FE33"/>
<dbReference type="FunFam" id="1.25.10.10:FF:000026">
    <property type="entry name" value="26S proteasome non-ATPase regulatory subunit 2"/>
    <property type="match status" value="1"/>
</dbReference>
<reference evidence="9 10" key="1">
    <citation type="journal article" date="2019" name="Sci. Rep.">
        <title>Comparative genomics of chytrid fungi reveal insights into the obligate biotrophic and pathogenic lifestyle of Synchytrium endobioticum.</title>
        <authorList>
            <person name="van de Vossenberg B.T.L.H."/>
            <person name="Warris S."/>
            <person name="Nguyen H.D.T."/>
            <person name="van Gent-Pelzer M.P.E."/>
            <person name="Joly D.L."/>
            <person name="van de Geest H.C."/>
            <person name="Bonants P.J.M."/>
            <person name="Smith D.S."/>
            <person name="Levesque C.A."/>
            <person name="van der Lee T.A.J."/>
        </authorList>
    </citation>
    <scope>NUCLEOTIDE SEQUENCE [LARGE SCALE GENOMIC DNA]</scope>
    <source>
        <strain evidence="9 10">CBS 675.73</strain>
    </source>
</reference>
<dbReference type="PANTHER" id="PTHR10943">
    <property type="entry name" value="26S PROTEASOME NON-ATPASE REGULATORY SUBUNIT"/>
    <property type="match status" value="1"/>
</dbReference>
<dbReference type="InterPro" id="IPR016643">
    <property type="entry name" value="26S_Psome_Rpn1"/>
</dbReference>
<feature type="compositionally biased region" description="Basic and acidic residues" evidence="6">
    <location>
        <begin position="24"/>
        <end position="38"/>
    </location>
</feature>
<protein>
    <recommendedName>
        <fullName evidence="5">26S proteasome regulatory subunit RPN1</fullName>
    </recommendedName>
</protein>
<dbReference type="GO" id="GO:0005634">
    <property type="term" value="C:nucleus"/>
    <property type="evidence" value="ECO:0007669"/>
    <property type="project" value="TreeGrafter"/>
</dbReference>
<dbReference type="GO" id="GO:0030234">
    <property type="term" value="F:enzyme regulator activity"/>
    <property type="evidence" value="ECO:0007669"/>
    <property type="project" value="UniProtKB-UniRule"/>
</dbReference>
<dbReference type="Pfam" id="PF18051">
    <property type="entry name" value="RPN1_C"/>
    <property type="match status" value="1"/>
</dbReference>
<evidence type="ECO:0000259" key="7">
    <source>
        <dbReference type="Pfam" id="PF17781"/>
    </source>
</evidence>
<comment type="function">
    <text evidence="4 5">Acts as a regulatory subunit of the 26 proteasome which is involved in the ATP-dependent degradation of ubiquitinated proteins.</text>
</comment>
<evidence type="ECO:0000256" key="2">
    <source>
        <dbReference type="ARBA" id="ARBA00022737"/>
    </source>
</evidence>
<evidence type="ECO:0000313" key="10">
    <source>
        <dbReference type="Proteomes" id="UP000320333"/>
    </source>
</evidence>
<name>A0A507FE33_9FUNG</name>
<dbReference type="Proteomes" id="UP000320333">
    <property type="component" value="Unassembled WGS sequence"/>
</dbReference>
<comment type="caution">
    <text evidence="9">The sequence shown here is derived from an EMBL/GenBank/DDBJ whole genome shotgun (WGS) entry which is preliminary data.</text>
</comment>
<evidence type="ECO:0000313" key="9">
    <source>
        <dbReference type="EMBL" id="TPX74609.1"/>
    </source>
</evidence>
<organism evidence="9 10">
    <name type="scientific">Chytriomyces confervae</name>
    <dbReference type="NCBI Taxonomy" id="246404"/>
    <lineage>
        <taxon>Eukaryota</taxon>
        <taxon>Fungi</taxon>
        <taxon>Fungi incertae sedis</taxon>
        <taxon>Chytridiomycota</taxon>
        <taxon>Chytridiomycota incertae sedis</taxon>
        <taxon>Chytridiomycetes</taxon>
        <taxon>Chytridiales</taxon>
        <taxon>Chytriomycetaceae</taxon>
        <taxon>Chytriomyces</taxon>
    </lineage>
</organism>
<dbReference type="InterPro" id="IPR041433">
    <property type="entry name" value="RPN1_C"/>
</dbReference>
<gene>
    <name evidence="9" type="ORF">CcCBS67573_g04123</name>
</gene>
<keyword evidence="2" id="KW-0677">Repeat</keyword>
<dbReference type="InterPro" id="IPR011989">
    <property type="entry name" value="ARM-like"/>
</dbReference>
<dbReference type="PIRSF" id="PIRSF015965">
    <property type="entry name" value="26S_Psome_Rpn1"/>
    <property type="match status" value="1"/>
</dbReference>
<evidence type="ECO:0000256" key="1">
    <source>
        <dbReference type="ARBA" id="ARBA00005460"/>
    </source>
</evidence>
<dbReference type="Pfam" id="PF17781">
    <property type="entry name" value="RPN1_RPN2_N"/>
    <property type="match status" value="1"/>
</dbReference>
<dbReference type="GO" id="GO:0034515">
    <property type="term" value="C:proteasome storage granule"/>
    <property type="evidence" value="ECO:0007669"/>
    <property type="project" value="TreeGrafter"/>
</dbReference>
<feature type="compositionally biased region" description="Basic and acidic residues" evidence="6">
    <location>
        <begin position="1"/>
        <end position="15"/>
    </location>
</feature>
<dbReference type="EMBL" id="QEAP01000117">
    <property type="protein sequence ID" value="TPX74609.1"/>
    <property type="molecule type" value="Genomic_DNA"/>
</dbReference>
<comment type="similarity">
    <text evidence="1 5">Belongs to the proteasome subunit S2 family.</text>
</comment>
<dbReference type="InterPro" id="IPR016024">
    <property type="entry name" value="ARM-type_fold"/>
</dbReference>
<dbReference type="GO" id="GO:0043161">
    <property type="term" value="P:proteasome-mediated ubiquitin-dependent protein catabolic process"/>
    <property type="evidence" value="ECO:0007669"/>
    <property type="project" value="TreeGrafter"/>
</dbReference>
<dbReference type="InterPro" id="IPR002015">
    <property type="entry name" value="Proteasome/cyclosome_rpt"/>
</dbReference>
<dbReference type="SUPFAM" id="SSF48371">
    <property type="entry name" value="ARM repeat"/>
    <property type="match status" value="1"/>
</dbReference>
<dbReference type="STRING" id="246404.A0A507FE33"/>
<evidence type="ECO:0000256" key="3">
    <source>
        <dbReference type="ARBA" id="ARBA00022942"/>
    </source>
</evidence>
<evidence type="ECO:0000256" key="6">
    <source>
        <dbReference type="SAM" id="MobiDB-lite"/>
    </source>
</evidence>
<feature type="domain" description="RPN1 N-terminal" evidence="7">
    <location>
        <begin position="53"/>
        <end position="360"/>
    </location>
</feature>
<proteinExistence type="inferred from homology"/>
<feature type="region of interest" description="Disordered" evidence="6">
    <location>
        <begin position="1"/>
        <end position="44"/>
    </location>
</feature>
<sequence length="904" mass="98793">MAKEVADTNKDKDVVMADSTGAKAAKDPKDAKKDKKDVEDELSEEDAKLKDELDMLVTRLKESNATLYKSALESLRTLIRTSTSSMTSVPKPLKFLRPHYADIHAIYASWKDGENRAFLADIISVLAMSYDDGKRDSLRFRFYGAKEDVGSWGHEYVRHLTAELILEYNARTAGSEDDLQPADPPAKPFATTEELIRLALDIVPFCLKHNAEADACDLLLELESLDKLPQFVDKDTYARVCLYIVSMVPYVAPPDDASILKTARAIYRAQNQYTQSILISLRINDLALVKEDYDSCTDPLVQKQLAFICARQQVFIETGSEEITEILNNTKLTENFMALARDLDVVEAKTPEDIYKSHLENTRTGANVDSARHNLASTFVNAFVNIGFGSDKLMMNAEEEGNSWIYKNKDTGMLSAAASLGAILLWDVEVGLTEIDKFLYSTDDHIKAGALLAIGLVSSGVRHESDPALGLLSEYVSSTTSILRVAAIIGLGIAYAGSARQEVQDLLLPLVSDTGLTMELSSLAALSLGLVYVGTSDGEIASTILQTLMERDDEALKNTYGRFMGVGLGLLFLGKQEASEATLETLKVIENPLAKMVGVIVEICSYIGTGNVLKIQSMLHLCNDHLDATKGEDGYQAFAVIGIALIAMGEDVGAEMAIRSFNHLMHYGEPVIRRAVPLALGILCASNPLVNILDILSKYSHDNDAEVALNAVFAMGLVGAGTNNARLAQLLRQLAAYYHKNPNVLFVVRIAQGLVHMGKGTVTLNPFHSNKMLLSPVSAAGLITVLTAFTDAKSFIVEKASAQYLLYFLIPATYPRFLMTLDESLKPLPVTVRVGQAVDTVGQAGRPKTITGFQTHSTPVLLAYSERAELATEEYIAVATTLEGFVILKKNPDWMDEDKKDGAK</sequence>
<evidence type="ECO:0000259" key="8">
    <source>
        <dbReference type="Pfam" id="PF18051"/>
    </source>
</evidence>
<dbReference type="OrthoDB" id="10252509at2759"/>
<accession>A0A507FE33</accession>
<dbReference type="PANTHER" id="PTHR10943:SF1">
    <property type="entry name" value="26S PROTEASOME NON-ATPASE REGULATORY SUBUNIT 2"/>
    <property type="match status" value="1"/>
</dbReference>
<evidence type="ECO:0000256" key="4">
    <source>
        <dbReference type="ARBA" id="ARBA00057191"/>
    </source>
</evidence>
<dbReference type="GO" id="GO:0042176">
    <property type="term" value="P:regulation of protein catabolic process"/>
    <property type="evidence" value="ECO:0007669"/>
    <property type="project" value="InterPro"/>
</dbReference>